<keyword evidence="3" id="KW-1185">Reference proteome</keyword>
<evidence type="ECO:0000313" key="3">
    <source>
        <dbReference type="Proteomes" id="UP001221142"/>
    </source>
</evidence>
<accession>A0AAD7FEA4</accession>
<dbReference type="AlphaFoldDB" id="A0AAD7FEA4"/>
<dbReference type="InterPro" id="IPR001214">
    <property type="entry name" value="SET_dom"/>
</dbReference>
<evidence type="ECO:0000313" key="2">
    <source>
        <dbReference type="EMBL" id="KAJ7613548.1"/>
    </source>
</evidence>
<reference evidence="2" key="1">
    <citation type="submission" date="2023-03" db="EMBL/GenBank/DDBJ databases">
        <title>Massive genome expansion in bonnet fungi (Mycena s.s.) driven by repeated elements and novel gene families across ecological guilds.</title>
        <authorList>
            <consortium name="Lawrence Berkeley National Laboratory"/>
            <person name="Harder C.B."/>
            <person name="Miyauchi S."/>
            <person name="Viragh M."/>
            <person name="Kuo A."/>
            <person name="Thoen E."/>
            <person name="Andreopoulos B."/>
            <person name="Lu D."/>
            <person name="Skrede I."/>
            <person name="Drula E."/>
            <person name="Henrissat B."/>
            <person name="Morin E."/>
            <person name="Kohler A."/>
            <person name="Barry K."/>
            <person name="LaButti K."/>
            <person name="Morin E."/>
            <person name="Salamov A."/>
            <person name="Lipzen A."/>
            <person name="Mereny Z."/>
            <person name="Hegedus B."/>
            <person name="Baldrian P."/>
            <person name="Stursova M."/>
            <person name="Weitz H."/>
            <person name="Taylor A."/>
            <person name="Grigoriev I.V."/>
            <person name="Nagy L.G."/>
            <person name="Martin F."/>
            <person name="Kauserud H."/>
        </authorList>
    </citation>
    <scope>NUCLEOTIDE SEQUENCE</scope>
    <source>
        <strain evidence="2">9284</strain>
    </source>
</reference>
<dbReference type="SUPFAM" id="SSF82199">
    <property type="entry name" value="SET domain"/>
    <property type="match status" value="1"/>
</dbReference>
<feature type="domain" description="SET" evidence="1">
    <location>
        <begin position="99"/>
        <end position="281"/>
    </location>
</feature>
<dbReference type="InterPro" id="IPR046341">
    <property type="entry name" value="SET_dom_sf"/>
</dbReference>
<dbReference type="PANTHER" id="PTHR47332:SF4">
    <property type="entry name" value="SET DOMAIN-CONTAINING PROTEIN 5"/>
    <property type="match status" value="1"/>
</dbReference>
<dbReference type="Pfam" id="PF00856">
    <property type="entry name" value="SET"/>
    <property type="match status" value="1"/>
</dbReference>
<protein>
    <recommendedName>
        <fullName evidence="1">SET domain-containing protein</fullName>
    </recommendedName>
</protein>
<proteinExistence type="predicted"/>
<name>A0AAD7FEA4_9AGAR</name>
<dbReference type="Proteomes" id="UP001221142">
    <property type="component" value="Unassembled WGS sequence"/>
</dbReference>
<evidence type="ECO:0000259" key="1">
    <source>
        <dbReference type="PROSITE" id="PS50280"/>
    </source>
</evidence>
<dbReference type="SMART" id="SM00317">
    <property type="entry name" value="SET"/>
    <property type="match status" value="1"/>
</dbReference>
<dbReference type="CDD" id="cd20071">
    <property type="entry name" value="SET_SMYD"/>
    <property type="match status" value="1"/>
</dbReference>
<dbReference type="PROSITE" id="PS50280">
    <property type="entry name" value="SET"/>
    <property type="match status" value="1"/>
</dbReference>
<gene>
    <name evidence="2" type="ORF">FB45DRAFT_802881</name>
</gene>
<dbReference type="PANTHER" id="PTHR47332">
    <property type="entry name" value="SET DOMAIN-CONTAINING PROTEIN 5"/>
    <property type="match status" value="1"/>
</dbReference>
<dbReference type="InterPro" id="IPR053185">
    <property type="entry name" value="SET_domain_protein"/>
</dbReference>
<sequence>MRRGFLKNANTSKTKNSEVPTIQDSLAGLKIAGGIEIHGQPLDLGDRIRSDQAPIVCTLPPNAKPDEPVSVCLIWPETKELLQNTQGFPQPLRPQLNEATYRVGESPGKGMGLFAARDLKQGDFILSERALLLTTLSLPLPHSRFAEGASQSDGRVVVPATFNSLDDFERHMKTLVDQMRPVNREAFMSLTVARPHTTDGSGPIHGRIRTNGCSISNLRPGPPGQWKGSDGQYGAILEKISRLNHSCSPNTQSHFDKASLSHSLFAVRDIAVGEELTNNYPPLLDSALQREWSLKSYGIVCRCEACLDPRTSDPRRRRLNNLAPNPAQWILDPRLPDDLIVKQCLEQILLIEKEKLHASRTLYMALSILLIAHVCLGDAKQASFCAARLQRVTWVPYVEKVKLGELLDPASPAYAKRRLWRTRIDRAKAARLFDSHECVVRAFSEFIDPLAFPLVEA</sequence>
<dbReference type="EMBL" id="JARKIF010000028">
    <property type="protein sequence ID" value="KAJ7613548.1"/>
    <property type="molecule type" value="Genomic_DNA"/>
</dbReference>
<dbReference type="Gene3D" id="2.170.270.10">
    <property type="entry name" value="SET domain"/>
    <property type="match status" value="1"/>
</dbReference>
<organism evidence="2 3">
    <name type="scientific">Roridomyces roridus</name>
    <dbReference type="NCBI Taxonomy" id="1738132"/>
    <lineage>
        <taxon>Eukaryota</taxon>
        <taxon>Fungi</taxon>
        <taxon>Dikarya</taxon>
        <taxon>Basidiomycota</taxon>
        <taxon>Agaricomycotina</taxon>
        <taxon>Agaricomycetes</taxon>
        <taxon>Agaricomycetidae</taxon>
        <taxon>Agaricales</taxon>
        <taxon>Marasmiineae</taxon>
        <taxon>Mycenaceae</taxon>
        <taxon>Roridomyces</taxon>
    </lineage>
</organism>
<comment type="caution">
    <text evidence="2">The sequence shown here is derived from an EMBL/GenBank/DDBJ whole genome shotgun (WGS) entry which is preliminary data.</text>
</comment>